<protein>
    <submittedName>
        <fullName evidence="3">Putative selenium metabolism protein SsnA</fullName>
    </submittedName>
</protein>
<evidence type="ECO:0000259" key="2">
    <source>
        <dbReference type="Pfam" id="PF01979"/>
    </source>
</evidence>
<dbReference type="PANTHER" id="PTHR43794:SF11">
    <property type="entry name" value="AMIDOHYDROLASE-RELATED DOMAIN-CONTAINING PROTEIN"/>
    <property type="match status" value="1"/>
</dbReference>
<dbReference type="PANTHER" id="PTHR43794">
    <property type="entry name" value="AMINOHYDROLASE SSNA-RELATED"/>
    <property type="match status" value="1"/>
</dbReference>
<keyword evidence="1" id="KW-0378">Hydrolase</keyword>
<organism evidence="3 4">
    <name type="scientific">Spirochaeta isovalerica</name>
    <dbReference type="NCBI Taxonomy" id="150"/>
    <lineage>
        <taxon>Bacteria</taxon>
        <taxon>Pseudomonadati</taxon>
        <taxon>Spirochaetota</taxon>
        <taxon>Spirochaetia</taxon>
        <taxon>Spirochaetales</taxon>
        <taxon>Spirochaetaceae</taxon>
        <taxon>Spirochaeta</taxon>
    </lineage>
</organism>
<evidence type="ECO:0000256" key="1">
    <source>
        <dbReference type="ARBA" id="ARBA00022801"/>
    </source>
</evidence>
<feature type="domain" description="Amidohydrolase-related" evidence="2">
    <location>
        <begin position="55"/>
        <end position="408"/>
    </location>
</feature>
<dbReference type="GO" id="GO:0016810">
    <property type="term" value="F:hydrolase activity, acting on carbon-nitrogen (but not peptide) bonds"/>
    <property type="evidence" value="ECO:0007669"/>
    <property type="project" value="InterPro"/>
</dbReference>
<dbReference type="InterPro" id="IPR050287">
    <property type="entry name" value="MTA/SAH_deaminase"/>
</dbReference>
<dbReference type="InterPro" id="IPR017700">
    <property type="entry name" value="Aminohydrolase_SsnA"/>
</dbReference>
<dbReference type="Pfam" id="PF01979">
    <property type="entry name" value="Amidohydro_1"/>
    <property type="match status" value="1"/>
</dbReference>
<dbReference type="SUPFAM" id="SSF51338">
    <property type="entry name" value="Composite domain of metallo-dependent hydrolases"/>
    <property type="match status" value="1"/>
</dbReference>
<gene>
    <name evidence="3" type="ORF">HNR50_001152</name>
</gene>
<keyword evidence="4" id="KW-1185">Reference proteome</keyword>
<proteinExistence type="predicted"/>
<evidence type="ECO:0000313" key="4">
    <source>
        <dbReference type="Proteomes" id="UP000587760"/>
    </source>
</evidence>
<sequence length="441" mass="48568">MITIIKNATAVEFEPSRVREGMDVVIEDSYIKEVGSGLSSKYKADKVIDGSGKLVYPGIVCSHNHYYSGLARGIIANIKPSPDFVSILRNLWWRLDRALDRDSLYSSGLVCALDAIKAGTTSVIDHHASPNFIKGSLKTLKDGFEKVGLRGMSCYEITDRNGRDGMIEGVEESIEFAALIDSEKGSGKGLFETHIGGHAPFTLNDEALKLMGDAVEKTGRGSHIHVAEGTYDVSYSHAEYGKDLIVRLDEFGLVNSKSIMVHGVYLSDEDIRIINERDAYLVHNARSNMNNGIGYNHRLADYKNVALGTDGIGNNMFEEFKFAFFKHKDAGGPMWPDSYLKFLYNGNDILERNFGQKFGKLEAGYKADIVVADYNSPTPLVGDNIAGHIAFGMGSDTVRTVLIDGNVVLEDGEFTFDVSDIYAEAREQASRLWKAMDALPD</sequence>
<dbReference type="SUPFAM" id="SSF51556">
    <property type="entry name" value="Metallo-dependent hydrolases"/>
    <property type="match status" value="1"/>
</dbReference>
<accession>A0A841R370</accession>
<dbReference type="Proteomes" id="UP000587760">
    <property type="component" value="Unassembled WGS sequence"/>
</dbReference>
<comment type="caution">
    <text evidence="3">The sequence shown here is derived from an EMBL/GenBank/DDBJ whole genome shotgun (WGS) entry which is preliminary data.</text>
</comment>
<evidence type="ECO:0000313" key="3">
    <source>
        <dbReference type="EMBL" id="MBB6479494.1"/>
    </source>
</evidence>
<dbReference type="RefSeq" id="WP_221439814.1">
    <property type="nucleotide sequence ID" value="NZ_JACHGJ010000002.1"/>
</dbReference>
<dbReference type="Gene3D" id="3.20.20.140">
    <property type="entry name" value="Metal-dependent hydrolases"/>
    <property type="match status" value="1"/>
</dbReference>
<dbReference type="AlphaFoldDB" id="A0A841R370"/>
<dbReference type="InterPro" id="IPR011059">
    <property type="entry name" value="Metal-dep_hydrolase_composite"/>
</dbReference>
<dbReference type="NCBIfam" id="TIGR03314">
    <property type="entry name" value="Se_ssnA"/>
    <property type="match status" value="1"/>
</dbReference>
<dbReference type="NCBIfam" id="NF005540">
    <property type="entry name" value="PRK07203.1"/>
    <property type="match status" value="1"/>
</dbReference>
<reference evidence="3 4" key="1">
    <citation type="submission" date="2020-08" db="EMBL/GenBank/DDBJ databases">
        <title>Genomic Encyclopedia of Type Strains, Phase IV (KMG-IV): sequencing the most valuable type-strain genomes for metagenomic binning, comparative biology and taxonomic classification.</title>
        <authorList>
            <person name="Goeker M."/>
        </authorList>
    </citation>
    <scope>NUCLEOTIDE SEQUENCE [LARGE SCALE GENOMIC DNA]</scope>
    <source>
        <strain evidence="3 4">DSM 2461</strain>
    </source>
</reference>
<dbReference type="InterPro" id="IPR032466">
    <property type="entry name" value="Metal_Hydrolase"/>
</dbReference>
<dbReference type="Gene3D" id="2.30.40.10">
    <property type="entry name" value="Urease, subunit C, domain 1"/>
    <property type="match status" value="1"/>
</dbReference>
<dbReference type="EMBL" id="JACHGJ010000002">
    <property type="protein sequence ID" value="MBB6479494.1"/>
    <property type="molecule type" value="Genomic_DNA"/>
</dbReference>
<dbReference type="InterPro" id="IPR006680">
    <property type="entry name" value="Amidohydro-rel"/>
</dbReference>
<name>A0A841R370_9SPIO</name>